<protein>
    <submittedName>
        <fullName evidence="3">F-box domain</fullName>
    </submittedName>
</protein>
<dbReference type="OrthoDB" id="2398163at2759"/>
<accession>A0A9E7EC56</accession>
<dbReference type="InterPro" id="IPR001810">
    <property type="entry name" value="F-box_dom"/>
</dbReference>
<evidence type="ECO:0000313" key="4">
    <source>
        <dbReference type="Proteomes" id="UP001055439"/>
    </source>
</evidence>
<gene>
    <name evidence="3" type="ORF">MUK42_36974</name>
</gene>
<feature type="domain" description="F-box" evidence="2">
    <location>
        <begin position="81"/>
        <end position="103"/>
    </location>
</feature>
<evidence type="ECO:0000256" key="1">
    <source>
        <dbReference type="SAM" id="MobiDB-lite"/>
    </source>
</evidence>
<reference evidence="3" key="1">
    <citation type="submission" date="2022-05" db="EMBL/GenBank/DDBJ databases">
        <title>The Musa troglodytarum L. genome provides insights into the mechanism of non-climacteric behaviour and enrichment of carotenoids.</title>
        <authorList>
            <person name="Wang J."/>
        </authorList>
    </citation>
    <scope>NUCLEOTIDE SEQUENCE</scope>
    <source>
        <tissue evidence="3">Leaf</tissue>
    </source>
</reference>
<evidence type="ECO:0000259" key="2">
    <source>
        <dbReference type="Pfam" id="PF00646"/>
    </source>
</evidence>
<dbReference type="SUPFAM" id="SSF81383">
    <property type="entry name" value="F-box domain"/>
    <property type="match status" value="1"/>
</dbReference>
<dbReference type="Proteomes" id="UP001055439">
    <property type="component" value="Chromosome 1"/>
</dbReference>
<dbReference type="InterPro" id="IPR036047">
    <property type="entry name" value="F-box-like_dom_sf"/>
</dbReference>
<proteinExistence type="predicted"/>
<keyword evidence="4" id="KW-1185">Reference proteome</keyword>
<dbReference type="Pfam" id="PF00646">
    <property type="entry name" value="F-box"/>
    <property type="match status" value="1"/>
</dbReference>
<dbReference type="AlphaFoldDB" id="A0A9E7EC56"/>
<sequence length="173" mass="18716">MSVDQMTVESPSKLHFVWVSFCLVFGGDAYGCSRRAEVVLNELAMRPLDSRREAQDEACGGGGEGGREGSATPPALRAPGHLIARVFSQLDCVDLLNCALVCKCAVMPPMAVPVINPRAPTGRAVEFLLPSFDTIRSVSVVLSPSSMNAEDPKKKPKWKRKKNLFGVAQFLPN</sequence>
<name>A0A9E7EC56_9LILI</name>
<feature type="region of interest" description="Disordered" evidence="1">
    <location>
        <begin position="51"/>
        <end position="74"/>
    </location>
</feature>
<dbReference type="EMBL" id="CP097502">
    <property type="protein sequence ID" value="URD74404.1"/>
    <property type="molecule type" value="Genomic_DNA"/>
</dbReference>
<evidence type="ECO:0000313" key="3">
    <source>
        <dbReference type="EMBL" id="URD74404.1"/>
    </source>
</evidence>
<organism evidence="3 4">
    <name type="scientific">Musa troglodytarum</name>
    <name type="common">fe'i banana</name>
    <dbReference type="NCBI Taxonomy" id="320322"/>
    <lineage>
        <taxon>Eukaryota</taxon>
        <taxon>Viridiplantae</taxon>
        <taxon>Streptophyta</taxon>
        <taxon>Embryophyta</taxon>
        <taxon>Tracheophyta</taxon>
        <taxon>Spermatophyta</taxon>
        <taxon>Magnoliopsida</taxon>
        <taxon>Liliopsida</taxon>
        <taxon>Zingiberales</taxon>
        <taxon>Musaceae</taxon>
        <taxon>Musa</taxon>
    </lineage>
</organism>